<dbReference type="EMBL" id="CAJHJT010000012">
    <property type="protein sequence ID" value="CAD7000632.1"/>
    <property type="molecule type" value="Genomic_DNA"/>
</dbReference>
<evidence type="ECO:0000313" key="2">
    <source>
        <dbReference type="Proteomes" id="UP000606786"/>
    </source>
</evidence>
<name>A0A811UN50_CERCA</name>
<protein>
    <submittedName>
        <fullName evidence="1">(Mediterranean fruit fly) hypothetical protein</fullName>
    </submittedName>
</protein>
<evidence type="ECO:0000313" key="1">
    <source>
        <dbReference type="EMBL" id="CAD7000632.1"/>
    </source>
</evidence>
<sequence>QCKNNALLFRPRPNNLHEYLGLKKLFSPYDCQDGSRLTMNKPVWALQRSLDHIGIQANTKTIEQGGLKGATATVFLKIACKNS</sequence>
<comment type="caution">
    <text evidence="1">The sequence shown here is derived from an EMBL/GenBank/DDBJ whole genome shotgun (WGS) entry which is preliminary data.</text>
</comment>
<reference evidence="1" key="1">
    <citation type="submission" date="2020-11" db="EMBL/GenBank/DDBJ databases">
        <authorList>
            <person name="Whitehead M."/>
        </authorList>
    </citation>
    <scope>NUCLEOTIDE SEQUENCE</scope>
    <source>
        <strain evidence="1">EGII</strain>
    </source>
</reference>
<proteinExistence type="predicted"/>
<gene>
    <name evidence="1" type="ORF">CCAP1982_LOCUS9106</name>
</gene>
<keyword evidence="2" id="KW-1185">Reference proteome</keyword>
<accession>A0A811UN50</accession>
<dbReference type="AlphaFoldDB" id="A0A811UN50"/>
<feature type="non-terminal residue" evidence="1">
    <location>
        <position position="1"/>
    </location>
</feature>
<organism evidence="1 2">
    <name type="scientific">Ceratitis capitata</name>
    <name type="common">Mediterranean fruit fly</name>
    <name type="synonym">Tephritis capitata</name>
    <dbReference type="NCBI Taxonomy" id="7213"/>
    <lineage>
        <taxon>Eukaryota</taxon>
        <taxon>Metazoa</taxon>
        <taxon>Ecdysozoa</taxon>
        <taxon>Arthropoda</taxon>
        <taxon>Hexapoda</taxon>
        <taxon>Insecta</taxon>
        <taxon>Pterygota</taxon>
        <taxon>Neoptera</taxon>
        <taxon>Endopterygota</taxon>
        <taxon>Diptera</taxon>
        <taxon>Brachycera</taxon>
        <taxon>Muscomorpha</taxon>
        <taxon>Tephritoidea</taxon>
        <taxon>Tephritidae</taxon>
        <taxon>Ceratitis</taxon>
        <taxon>Ceratitis</taxon>
    </lineage>
</organism>
<dbReference type="Proteomes" id="UP000606786">
    <property type="component" value="Unassembled WGS sequence"/>
</dbReference>